<keyword evidence="10 11" id="KW-0676">Redox-active center</keyword>
<dbReference type="InterPro" id="IPR005788">
    <property type="entry name" value="PDI_thioredoxin-like_dom"/>
</dbReference>
<dbReference type="NCBIfam" id="TIGR01130">
    <property type="entry name" value="ER_PDI_fam"/>
    <property type="match status" value="1"/>
</dbReference>
<dbReference type="InterPro" id="IPR017937">
    <property type="entry name" value="Thioredoxin_CS"/>
</dbReference>
<dbReference type="CDD" id="cd02995">
    <property type="entry name" value="PDI_a_PDI_a'_C"/>
    <property type="match status" value="1"/>
</dbReference>
<dbReference type="PANTHER" id="PTHR18929">
    <property type="entry name" value="PROTEIN DISULFIDE ISOMERASE"/>
    <property type="match status" value="1"/>
</dbReference>
<evidence type="ECO:0000256" key="8">
    <source>
        <dbReference type="ARBA" id="ARBA00023157"/>
    </source>
</evidence>
<feature type="disulfide bond" description="Redox-active" evidence="11">
    <location>
        <begin position="395"/>
        <end position="398"/>
    </location>
</feature>
<sequence length="493" mass="55117">MFKFLFLGLLAGTAWASDVLEFTDDDFDSKIVDHELILVEFFAPWCGHCKRLAPEYEAAATRLKGIVPLAKVDCTANSNVCSKYGVSGYPTLKIFRDGEDSGGYDGPRTADGIVSHLKKQAGPASVEIKTVAEFEKYVGDRDASVVGFFSDASSSAQAEFLKSASSLRESYRFAHTNSEELLKKHDIEGEGIILFRPPRLSNKFEESSVKFSEDKTTSGKIKKFIQENIFGMCAHMTEDNKDQLKGKDLLVAYYDVDYEKNPKGSNYWRNRVMKVAKGFLDQGKKLTFAVANKNSFSHDVSELGLDASSGEVPVVGIRTAKGDKYVMQEEFSRDGKALERFLQDYFDGTLKRYLKSEPIPESNDGPVKVVVAENFEDIVNDDSKDVLIEFYAPWCGHCKSLEPKYKELGEKLMNDPNIVIAKMDATANDVPSPYEVRGFPTIFFSPAGKKQSPKKYEGGREVSDFISYLKKEATNPPVVKEEEKKSKKKKSEL</sequence>
<dbReference type="PRINTS" id="PR00421">
    <property type="entry name" value="THIOREDOXIN"/>
</dbReference>
<dbReference type="PROSITE" id="PS51352">
    <property type="entry name" value="THIOREDOXIN_2"/>
    <property type="match status" value="2"/>
</dbReference>
<dbReference type="FunFam" id="3.40.30.10:FF:000054">
    <property type="entry name" value="Disulfide-isomerase A3"/>
    <property type="match status" value="1"/>
</dbReference>
<evidence type="ECO:0000256" key="13">
    <source>
        <dbReference type="RuleBase" id="RU361130"/>
    </source>
</evidence>
<dbReference type="GO" id="GO:0005788">
    <property type="term" value="C:endoplasmic reticulum lumen"/>
    <property type="evidence" value="ECO:0007669"/>
    <property type="project" value="UniProtKB-SubCell"/>
</dbReference>
<dbReference type="Pfam" id="PF00085">
    <property type="entry name" value="Thioredoxin"/>
    <property type="match status" value="2"/>
</dbReference>
<dbReference type="GO" id="GO:0034976">
    <property type="term" value="P:response to endoplasmic reticulum stress"/>
    <property type="evidence" value="ECO:0007669"/>
    <property type="project" value="TreeGrafter"/>
</dbReference>
<dbReference type="InterPro" id="IPR041868">
    <property type="entry name" value="PDIA3_PDI_b"/>
</dbReference>
<keyword evidence="9 13" id="KW-0413">Isomerase</keyword>
<keyword evidence="16" id="KW-1185">Reference proteome</keyword>
<dbReference type="OrthoDB" id="427280at2759"/>
<evidence type="ECO:0000256" key="3">
    <source>
        <dbReference type="ARBA" id="ARBA00004319"/>
    </source>
</evidence>
<feature type="domain" description="Thioredoxin" evidence="14">
    <location>
        <begin position="332"/>
        <end position="474"/>
    </location>
</feature>
<dbReference type="InterPro" id="IPR005792">
    <property type="entry name" value="Prot_disulphide_isomerase"/>
</dbReference>
<dbReference type="PROSITE" id="PS00194">
    <property type="entry name" value="THIOREDOXIN_1"/>
    <property type="match status" value="2"/>
</dbReference>
<evidence type="ECO:0000256" key="2">
    <source>
        <dbReference type="ARBA" id="ARBA00004223"/>
    </source>
</evidence>
<evidence type="ECO:0000256" key="5">
    <source>
        <dbReference type="ARBA" id="ARBA00022729"/>
    </source>
</evidence>
<organism evidence="15 16">
    <name type="scientific">Albula goreensis</name>
    <dbReference type="NCBI Taxonomy" id="1534307"/>
    <lineage>
        <taxon>Eukaryota</taxon>
        <taxon>Metazoa</taxon>
        <taxon>Chordata</taxon>
        <taxon>Craniata</taxon>
        <taxon>Vertebrata</taxon>
        <taxon>Euteleostomi</taxon>
        <taxon>Actinopterygii</taxon>
        <taxon>Neopterygii</taxon>
        <taxon>Teleostei</taxon>
        <taxon>Albuliformes</taxon>
        <taxon>Albulidae</taxon>
        <taxon>Albula</taxon>
    </lineage>
</organism>
<dbReference type="CDD" id="cd03073">
    <property type="entry name" value="PDI_b'_ERp72_ERp57"/>
    <property type="match status" value="1"/>
</dbReference>
<protein>
    <recommendedName>
        <fullName evidence="13">Protein disulfide-isomerase</fullName>
        <ecNumber evidence="13">5.3.4.1</ecNumber>
    </recommendedName>
</protein>
<proteinExistence type="inferred from homology"/>
<dbReference type="CDD" id="cd03069">
    <property type="entry name" value="PDI_b_ERp57"/>
    <property type="match status" value="1"/>
</dbReference>
<feature type="signal peptide" evidence="13">
    <location>
        <begin position="1"/>
        <end position="16"/>
    </location>
</feature>
<dbReference type="SUPFAM" id="SSF52833">
    <property type="entry name" value="Thioredoxin-like"/>
    <property type="match status" value="4"/>
</dbReference>
<dbReference type="FunFam" id="3.40.30.10:FF:000017">
    <property type="entry name" value="Protein disulfide-isomerase A4"/>
    <property type="match status" value="1"/>
</dbReference>
<dbReference type="EMBL" id="JAERUA010000015">
    <property type="protein sequence ID" value="KAI1889760.1"/>
    <property type="molecule type" value="Genomic_DNA"/>
</dbReference>
<dbReference type="GO" id="GO:0006457">
    <property type="term" value="P:protein folding"/>
    <property type="evidence" value="ECO:0007669"/>
    <property type="project" value="TreeGrafter"/>
</dbReference>
<evidence type="ECO:0000259" key="14">
    <source>
        <dbReference type="PROSITE" id="PS51352"/>
    </source>
</evidence>
<reference evidence="15" key="1">
    <citation type="submission" date="2021-01" db="EMBL/GenBank/DDBJ databases">
        <authorList>
            <person name="Zahm M."/>
            <person name="Roques C."/>
            <person name="Cabau C."/>
            <person name="Klopp C."/>
            <person name="Donnadieu C."/>
            <person name="Jouanno E."/>
            <person name="Lampietro C."/>
            <person name="Louis A."/>
            <person name="Herpin A."/>
            <person name="Echchiki A."/>
            <person name="Berthelot C."/>
            <person name="Parey E."/>
            <person name="Roest-Crollius H."/>
            <person name="Braasch I."/>
            <person name="Postlethwait J."/>
            <person name="Bobe J."/>
            <person name="Montfort J."/>
            <person name="Bouchez O."/>
            <person name="Begum T."/>
            <person name="Mejri S."/>
            <person name="Adams A."/>
            <person name="Chen W.-J."/>
            <person name="Guiguen Y."/>
        </authorList>
    </citation>
    <scope>NUCLEOTIDE SEQUENCE</scope>
    <source>
        <tissue evidence="15">Blood</tissue>
    </source>
</reference>
<dbReference type="GO" id="GO:0042470">
    <property type="term" value="C:melanosome"/>
    <property type="evidence" value="ECO:0007669"/>
    <property type="project" value="UniProtKB-SubCell"/>
</dbReference>
<dbReference type="InterPro" id="IPR036249">
    <property type="entry name" value="Thioredoxin-like_sf"/>
</dbReference>
<dbReference type="Gene3D" id="3.40.30.10">
    <property type="entry name" value="Glutaredoxin"/>
    <property type="match status" value="4"/>
</dbReference>
<dbReference type="PANTHER" id="PTHR18929:SF132">
    <property type="entry name" value="PROTEIN DISULFIDE-ISOMERASE A3"/>
    <property type="match status" value="1"/>
</dbReference>
<evidence type="ECO:0000256" key="10">
    <source>
        <dbReference type="ARBA" id="ARBA00023284"/>
    </source>
</evidence>
<evidence type="ECO:0000256" key="9">
    <source>
        <dbReference type="ARBA" id="ARBA00023235"/>
    </source>
</evidence>
<dbReference type="AlphaFoldDB" id="A0A8T3D1B9"/>
<evidence type="ECO:0000313" key="16">
    <source>
        <dbReference type="Proteomes" id="UP000829720"/>
    </source>
</evidence>
<feature type="domain" description="Thioredoxin" evidence="14">
    <location>
        <begin position="9"/>
        <end position="122"/>
    </location>
</feature>
<accession>A0A8T3D1B9</accession>
<evidence type="ECO:0000256" key="6">
    <source>
        <dbReference type="ARBA" id="ARBA00022737"/>
    </source>
</evidence>
<keyword evidence="6" id="KW-0677">Repeat</keyword>
<dbReference type="InterPro" id="IPR013766">
    <property type="entry name" value="Thioredoxin_domain"/>
</dbReference>
<keyword evidence="7" id="KW-0256">Endoplasmic reticulum</keyword>
<evidence type="ECO:0000256" key="1">
    <source>
        <dbReference type="ARBA" id="ARBA00001182"/>
    </source>
</evidence>
<dbReference type="Pfam" id="PF13848">
    <property type="entry name" value="Thioredoxin_6"/>
    <property type="match status" value="1"/>
</dbReference>
<feature type="disulfide bond" description="Redox-active" evidence="11">
    <location>
        <begin position="46"/>
        <end position="49"/>
    </location>
</feature>
<evidence type="ECO:0000256" key="7">
    <source>
        <dbReference type="ARBA" id="ARBA00022824"/>
    </source>
</evidence>
<dbReference type="GO" id="GO:0009986">
    <property type="term" value="C:cell surface"/>
    <property type="evidence" value="ECO:0007669"/>
    <property type="project" value="TreeGrafter"/>
</dbReference>
<dbReference type="EC" id="5.3.4.1" evidence="13"/>
<dbReference type="FunFam" id="3.40.30.10:FF:000077">
    <property type="entry name" value="Protein disulfide-isomerase"/>
    <property type="match status" value="1"/>
</dbReference>
<keyword evidence="8 11" id="KW-1015">Disulfide bond</keyword>
<comment type="catalytic activity">
    <reaction evidence="1 13">
        <text>Catalyzes the rearrangement of -S-S- bonds in proteins.</text>
        <dbReference type="EC" id="5.3.4.1"/>
    </reaction>
</comment>
<comment type="similarity">
    <text evidence="4 12">Belongs to the protein disulfide isomerase family.</text>
</comment>
<feature type="chain" id="PRO_5035958684" description="Protein disulfide-isomerase" evidence="13">
    <location>
        <begin position="17"/>
        <end position="493"/>
    </location>
</feature>
<evidence type="ECO:0000256" key="11">
    <source>
        <dbReference type="PIRSR" id="PIRSR605792-51"/>
    </source>
</evidence>
<dbReference type="Proteomes" id="UP000829720">
    <property type="component" value="Unassembled WGS sequence"/>
</dbReference>
<dbReference type="GO" id="GO:0003756">
    <property type="term" value="F:protein disulfide isomerase activity"/>
    <property type="evidence" value="ECO:0007669"/>
    <property type="project" value="UniProtKB-EC"/>
</dbReference>
<comment type="caution">
    <text evidence="15">The sequence shown here is derived from an EMBL/GenBank/DDBJ whole genome shotgun (WGS) entry which is preliminary data.</text>
</comment>
<name>A0A8T3D1B9_9TELE</name>
<dbReference type="FunFam" id="3.40.30.10:FF:000045">
    <property type="entry name" value="Disulfide-isomerase A3"/>
    <property type="match status" value="1"/>
</dbReference>
<evidence type="ECO:0000313" key="15">
    <source>
        <dbReference type="EMBL" id="KAI1889760.1"/>
    </source>
</evidence>
<dbReference type="NCBIfam" id="TIGR01126">
    <property type="entry name" value="pdi_dom"/>
    <property type="match status" value="2"/>
</dbReference>
<keyword evidence="5 13" id="KW-0732">Signal</keyword>
<comment type="subcellular location">
    <subcellularLocation>
        <location evidence="3">Endoplasmic reticulum lumen</location>
    </subcellularLocation>
    <subcellularLocation>
        <location evidence="2">Melanosome</location>
    </subcellularLocation>
</comment>
<evidence type="ECO:0000256" key="12">
    <source>
        <dbReference type="RuleBase" id="RU004208"/>
    </source>
</evidence>
<gene>
    <name evidence="15" type="ORF">AGOR_G00166250</name>
</gene>
<evidence type="ECO:0000256" key="4">
    <source>
        <dbReference type="ARBA" id="ARBA00006347"/>
    </source>
</evidence>